<feature type="domain" description="4Fe-4S ferredoxin-type" evidence="8">
    <location>
        <begin position="1"/>
        <end position="30"/>
    </location>
</feature>
<accession>A0A7X2TAV7</accession>
<dbReference type="Proteomes" id="UP000429958">
    <property type="component" value="Unassembled WGS sequence"/>
</dbReference>
<protein>
    <submittedName>
        <fullName evidence="9">Ferredoxin family protein</fullName>
    </submittedName>
</protein>
<evidence type="ECO:0000256" key="5">
    <source>
        <dbReference type="ARBA" id="ARBA00022982"/>
    </source>
</evidence>
<evidence type="ECO:0000256" key="7">
    <source>
        <dbReference type="ARBA" id="ARBA00023014"/>
    </source>
</evidence>
<sequence length="103" mass="11428">MSIRINKEKCVGCGRCAEVCPGTLISISREKANMDYPRDCWGCASCLKECSPGAIEFFLGADIGGNGSRMYVTSKGHMLHWKIVGLDGHIRTIELDRRNSNQY</sequence>
<keyword evidence="6" id="KW-0408">Iron</keyword>
<keyword evidence="10" id="KW-1185">Reference proteome</keyword>
<keyword evidence="1" id="KW-0813">Transport</keyword>
<dbReference type="GO" id="GO:0046872">
    <property type="term" value="F:metal ion binding"/>
    <property type="evidence" value="ECO:0007669"/>
    <property type="project" value="UniProtKB-KW"/>
</dbReference>
<dbReference type="GO" id="GO:0051539">
    <property type="term" value="F:4 iron, 4 sulfur cluster binding"/>
    <property type="evidence" value="ECO:0007669"/>
    <property type="project" value="UniProtKB-KW"/>
</dbReference>
<keyword evidence="5" id="KW-0249">Electron transport</keyword>
<evidence type="ECO:0000256" key="1">
    <source>
        <dbReference type="ARBA" id="ARBA00022448"/>
    </source>
</evidence>
<proteinExistence type="predicted"/>
<keyword evidence="3" id="KW-0479">Metal-binding</keyword>
<dbReference type="InterPro" id="IPR017900">
    <property type="entry name" value="4Fe4S_Fe_S_CS"/>
</dbReference>
<organism evidence="9 10">
    <name type="scientific">Clostridium porci</name>
    <dbReference type="NCBI Taxonomy" id="2605778"/>
    <lineage>
        <taxon>Bacteria</taxon>
        <taxon>Bacillati</taxon>
        <taxon>Bacillota</taxon>
        <taxon>Clostridia</taxon>
        <taxon>Eubacteriales</taxon>
        <taxon>Clostridiaceae</taxon>
        <taxon>Clostridium</taxon>
    </lineage>
</organism>
<dbReference type="PANTHER" id="PTHR43687">
    <property type="entry name" value="ADENYLYLSULFATE REDUCTASE, BETA SUBUNIT"/>
    <property type="match status" value="1"/>
</dbReference>
<keyword evidence="4" id="KW-0677">Repeat</keyword>
<dbReference type="PANTHER" id="PTHR43687:SF6">
    <property type="entry name" value="L-ASPARTATE SEMIALDEHYDE SULFURTRANSFERASE IRON-SULFUR SUBUNIT"/>
    <property type="match status" value="1"/>
</dbReference>
<name>A0A7X2TAV7_9CLOT</name>
<dbReference type="EMBL" id="VUMD01000001">
    <property type="protein sequence ID" value="MSS35167.1"/>
    <property type="molecule type" value="Genomic_DNA"/>
</dbReference>
<dbReference type="InterPro" id="IPR017896">
    <property type="entry name" value="4Fe4S_Fe-S-bd"/>
</dbReference>
<dbReference type="PROSITE" id="PS00198">
    <property type="entry name" value="4FE4S_FER_1"/>
    <property type="match status" value="1"/>
</dbReference>
<comment type="caution">
    <text evidence="9">The sequence shown here is derived from an EMBL/GenBank/DDBJ whole genome shotgun (WGS) entry which is preliminary data.</text>
</comment>
<evidence type="ECO:0000259" key="8">
    <source>
        <dbReference type="PROSITE" id="PS51379"/>
    </source>
</evidence>
<evidence type="ECO:0000256" key="6">
    <source>
        <dbReference type="ARBA" id="ARBA00023004"/>
    </source>
</evidence>
<dbReference type="Gene3D" id="3.30.70.20">
    <property type="match status" value="1"/>
</dbReference>
<dbReference type="RefSeq" id="WP_154470582.1">
    <property type="nucleotide sequence ID" value="NZ_DBEWUL010000204.1"/>
</dbReference>
<evidence type="ECO:0000256" key="4">
    <source>
        <dbReference type="ARBA" id="ARBA00022737"/>
    </source>
</evidence>
<evidence type="ECO:0000313" key="10">
    <source>
        <dbReference type="Proteomes" id="UP000429958"/>
    </source>
</evidence>
<evidence type="ECO:0000256" key="2">
    <source>
        <dbReference type="ARBA" id="ARBA00022485"/>
    </source>
</evidence>
<dbReference type="InterPro" id="IPR050572">
    <property type="entry name" value="Fe-S_Ferredoxin"/>
</dbReference>
<dbReference type="SUPFAM" id="SSF54862">
    <property type="entry name" value="4Fe-4S ferredoxins"/>
    <property type="match status" value="1"/>
</dbReference>
<dbReference type="Pfam" id="PF13237">
    <property type="entry name" value="Fer4_10"/>
    <property type="match status" value="1"/>
</dbReference>
<keyword evidence="7" id="KW-0411">Iron-sulfur</keyword>
<keyword evidence="2" id="KW-0004">4Fe-4S</keyword>
<evidence type="ECO:0000256" key="3">
    <source>
        <dbReference type="ARBA" id="ARBA00022723"/>
    </source>
</evidence>
<gene>
    <name evidence="9" type="ORF">FYJ39_00880</name>
</gene>
<reference evidence="9 10" key="1">
    <citation type="submission" date="2019-08" db="EMBL/GenBank/DDBJ databases">
        <title>In-depth cultivation of the pig gut microbiome towards novel bacterial diversity and tailored functional studies.</title>
        <authorList>
            <person name="Wylensek D."/>
            <person name="Hitch T.C.A."/>
            <person name="Clavel T."/>
        </authorList>
    </citation>
    <scope>NUCLEOTIDE SEQUENCE [LARGE SCALE GENOMIC DNA]</scope>
    <source>
        <strain evidence="9 10">WCA-389-WT-23D1</strain>
    </source>
</reference>
<dbReference type="AlphaFoldDB" id="A0A7X2TAV7"/>
<dbReference type="PROSITE" id="PS51379">
    <property type="entry name" value="4FE4S_FER_2"/>
    <property type="match status" value="1"/>
</dbReference>
<evidence type="ECO:0000313" key="9">
    <source>
        <dbReference type="EMBL" id="MSS35167.1"/>
    </source>
</evidence>